<dbReference type="InterPro" id="IPR002937">
    <property type="entry name" value="Amino_oxidase"/>
</dbReference>
<evidence type="ECO:0000256" key="4">
    <source>
        <dbReference type="ARBA" id="ARBA00022630"/>
    </source>
</evidence>
<evidence type="ECO:0000313" key="11">
    <source>
        <dbReference type="EMBL" id="CAA3707752.1"/>
    </source>
</evidence>
<evidence type="ECO:0000256" key="8">
    <source>
        <dbReference type="ARBA" id="ARBA00031986"/>
    </source>
</evidence>
<keyword evidence="6" id="KW-0274">FAD</keyword>
<evidence type="ECO:0000256" key="6">
    <source>
        <dbReference type="ARBA" id="ARBA00022827"/>
    </source>
</evidence>
<dbReference type="RefSeq" id="WP_180824911.1">
    <property type="nucleotide sequence ID" value="NZ_LR744089.1"/>
</dbReference>
<reference evidence="11 12" key="1">
    <citation type="submission" date="2019-12" db="EMBL/GenBank/DDBJ databases">
        <authorList>
            <person name="Santos-Garcia D."/>
            <person name="Santos-Garcia D."/>
            <person name="Santos-Garcia D."/>
        </authorList>
    </citation>
    <scope>NUCLEOTIDE SEQUENCE [LARGE SCALE GENOMIC DNA]</scope>
    <source>
        <strain evidence="11">PeMo</strain>
    </source>
</reference>
<dbReference type="Proteomes" id="UP000510842">
    <property type="component" value="Chromosome"/>
</dbReference>
<feature type="domain" description="Amine oxidase" evidence="10">
    <location>
        <begin position="13"/>
        <end position="281"/>
    </location>
</feature>
<comment type="cofactor">
    <cofactor evidence="1">
        <name>FAD</name>
        <dbReference type="ChEBI" id="CHEBI:57692"/>
    </cofactor>
</comment>
<dbReference type="InterPro" id="IPR014105">
    <property type="entry name" value="Carotenoid/retinoid_OxRdtase"/>
</dbReference>
<dbReference type="InterPro" id="IPR036188">
    <property type="entry name" value="FAD/NAD-bd_sf"/>
</dbReference>
<dbReference type="NCBIfam" id="TIGR02734">
    <property type="entry name" value="crtI_fam"/>
    <property type="match status" value="1"/>
</dbReference>
<dbReference type="AlphaFoldDB" id="A0A6S6S1Q4"/>
<dbReference type="EMBL" id="LR744089">
    <property type="protein sequence ID" value="CAA3707752.1"/>
    <property type="molecule type" value="Genomic_DNA"/>
</dbReference>
<dbReference type="PANTHER" id="PTHR43734:SF3">
    <property type="entry name" value="B-CAROTENE KETOLASE"/>
    <property type="match status" value="1"/>
</dbReference>
<keyword evidence="7 9" id="KW-0560">Oxidoreductase</keyword>
<gene>
    <name evidence="11" type="primary">crtI</name>
    <name evidence="11" type="ORF">PEMO_0229</name>
</gene>
<evidence type="ECO:0000256" key="9">
    <source>
        <dbReference type="RuleBase" id="RU362075"/>
    </source>
</evidence>
<keyword evidence="5 9" id="KW-0125">Carotenoid biosynthesis</keyword>
<evidence type="ECO:0000256" key="5">
    <source>
        <dbReference type="ARBA" id="ARBA00022746"/>
    </source>
</evidence>
<comment type="pathway">
    <text evidence="2 9">Carotenoid biosynthesis.</text>
</comment>
<dbReference type="Pfam" id="PF01593">
    <property type="entry name" value="Amino_oxidase"/>
    <property type="match status" value="1"/>
</dbReference>
<dbReference type="InterPro" id="IPR008150">
    <property type="entry name" value="Phytoene_DH_bac_CS"/>
</dbReference>
<organism evidence="11 12">
    <name type="scientific">Candidatus Portiera aleyrodidarum</name>
    <name type="common">primary endosymbiont of Bemisia tabaci</name>
    <dbReference type="NCBI Taxonomy" id="91844"/>
    <lineage>
        <taxon>Bacteria</taxon>
        <taxon>Pseudomonadati</taxon>
        <taxon>Pseudomonadota</taxon>
        <taxon>Gammaproteobacteria</taxon>
        <taxon>Candidatus Johnevansiales</taxon>
        <taxon>Candidatus Johnevansiaceae</taxon>
        <taxon>Candidatus Portiera</taxon>
    </lineage>
</organism>
<evidence type="ECO:0000259" key="10">
    <source>
        <dbReference type="Pfam" id="PF01593"/>
    </source>
</evidence>
<accession>A0A6S6S1Q4</accession>
<protein>
    <recommendedName>
        <fullName evidence="8">Phytoene dehydrogenase</fullName>
    </recommendedName>
</protein>
<evidence type="ECO:0000256" key="7">
    <source>
        <dbReference type="ARBA" id="ARBA00023002"/>
    </source>
</evidence>
<dbReference type="PANTHER" id="PTHR43734">
    <property type="entry name" value="PHYTOENE DESATURASE"/>
    <property type="match status" value="1"/>
</dbReference>
<evidence type="ECO:0000256" key="1">
    <source>
        <dbReference type="ARBA" id="ARBA00001974"/>
    </source>
</evidence>
<sequence length="486" mass="56848">MKNIIVIIGSGFGGIAAALRAKKKGFDVIIIERNKNIGGKAQIYKDNNLLFDTGPTIITAPYLFEELFNIFGKKINNYINFIELKNWYKFYFFDKTTFNYCNNLTKTKNNIKNFSQKDLESYNKLLLITKTFFEVCFKRFSNKPNNNIYQMIKCIPNFIKLKCYNSYFYLINHFIKNNKLKQIFSIYPLLIGGNPYKVSCLYSLILYLERKWGIHFPKGGIGYLIQKLEILMREEGIKIYTGVSVKKIITHKKKAISIILNNNHYINTNYIISNIEPRYLYKNIINIQNNLFIKKKLSNLEYSIGLFILYFGTNCFYSNISHHTIFFNNHYNKSIKNIFYKNCFNKKNICIYLHHPTKTDHSSTHSIFYALIPVPNLKLYNNWSMYESEKFVQSIIAILDSNLLPKLKKNIITCFYITPTFFKERYFSTYGSGFSISPNFNQISWFRFHNKSENIKNLYLVGAGTHPGAGIPGVLLSAKIIDKLII</sequence>
<keyword evidence="4" id="KW-0285">Flavoprotein</keyword>
<dbReference type="Gene3D" id="3.50.50.60">
    <property type="entry name" value="FAD/NAD(P)-binding domain"/>
    <property type="match status" value="2"/>
</dbReference>
<dbReference type="GO" id="GO:0016627">
    <property type="term" value="F:oxidoreductase activity, acting on the CH-CH group of donors"/>
    <property type="evidence" value="ECO:0007669"/>
    <property type="project" value="UniProtKB-ARBA"/>
</dbReference>
<evidence type="ECO:0000256" key="3">
    <source>
        <dbReference type="ARBA" id="ARBA00006046"/>
    </source>
</evidence>
<evidence type="ECO:0000256" key="2">
    <source>
        <dbReference type="ARBA" id="ARBA00004829"/>
    </source>
</evidence>
<dbReference type="GO" id="GO:0016117">
    <property type="term" value="P:carotenoid biosynthetic process"/>
    <property type="evidence" value="ECO:0007669"/>
    <property type="project" value="UniProtKB-KW"/>
</dbReference>
<keyword evidence="12" id="KW-1185">Reference proteome</keyword>
<proteinExistence type="inferred from homology"/>
<comment type="similarity">
    <text evidence="3 9">Belongs to the carotenoid/retinoid oxidoreductase family.</text>
</comment>
<dbReference type="SUPFAM" id="SSF51905">
    <property type="entry name" value="FAD/NAD(P)-binding domain"/>
    <property type="match status" value="1"/>
</dbReference>
<evidence type="ECO:0000313" key="12">
    <source>
        <dbReference type="Proteomes" id="UP000510842"/>
    </source>
</evidence>
<name>A0A6S6S1Q4_9GAMM</name>
<dbReference type="PROSITE" id="PS00982">
    <property type="entry name" value="PHYTOENE_DH"/>
    <property type="match status" value="1"/>
</dbReference>